<dbReference type="Proteomes" id="UP000287243">
    <property type="component" value="Chromosome"/>
</dbReference>
<gene>
    <name evidence="1" type="ORF">BU251_08915</name>
</gene>
<organism evidence="1 2">
    <name type="scientific">Velamenicoccus archaeovorus</name>
    <dbReference type="NCBI Taxonomy" id="1930593"/>
    <lineage>
        <taxon>Bacteria</taxon>
        <taxon>Pseudomonadati</taxon>
        <taxon>Candidatus Omnitrophota</taxon>
        <taxon>Candidatus Velamenicoccus</taxon>
    </lineage>
</organism>
<dbReference type="InterPro" id="IPR044000">
    <property type="entry name" value="Phage_tube_2"/>
</dbReference>
<dbReference type="Pfam" id="PF18906">
    <property type="entry name" value="Phage_tube_2"/>
    <property type="match status" value="1"/>
</dbReference>
<proteinExistence type="predicted"/>
<name>A0A410P6M9_VELA1</name>
<sequence>MLIRKRQLAAKIEAVEGSAETLLAADAGILVNFSPKASYDPQMYQRDPVRASLTKMGKLAGKRSAGIDFSIELKGSGSVTLEPEWMRLVRACGFQSNALKKISIGAITSGPYRHGEVITGDTSGATGRVVIKTANGAASLYYVALTGVFETGDHITGADSGAVSTALSDPASAGFEIKPISSSVVSLTMGLYEDGVAKLLKGCRGTVKFNFKIGEPATLDFSFKGVEHGVTDTPMFTGVSFDDTVPPVLLNAVMSCDGVSLNVGEMEIDVSNTLASKDKIDDAKGILSYMITGRDMQGSFNPEMVPVASHDFFSKWFSNTPMVLDLAYGETEGNKFRFYAPSIVYNKVDDGDRDGIQLAQTSFDLTGSMEPGDDELALLLL</sequence>
<dbReference type="AlphaFoldDB" id="A0A410P6M9"/>
<dbReference type="EMBL" id="CP019384">
    <property type="protein sequence ID" value="QAT17835.1"/>
    <property type="molecule type" value="Genomic_DNA"/>
</dbReference>
<protein>
    <submittedName>
        <fullName evidence="1">Uncharacterized protein</fullName>
    </submittedName>
</protein>
<keyword evidence="2" id="KW-1185">Reference proteome</keyword>
<dbReference type="KEGG" id="vai:BU251_08915"/>
<reference evidence="1 2" key="1">
    <citation type="submission" date="2017-01" db="EMBL/GenBank/DDBJ databases">
        <title>First insights into the biology of 'candidatus Vampirococcus archaeovorus'.</title>
        <authorList>
            <person name="Kizina J."/>
            <person name="Jordan S."/>
            <person name="Stueber K."/>
            <person name="Reinhardt R."/>
            <person name="Harder J."/>
        </authorList>
    </citation>
    <scope>NUCLEOTIDE SEQUENCE [LARGE SCALE GENOMIC DNA]</scope>
    <source>
        <strain evidence="1 2">LiM</strain>
    </source>
</reference>
<evidence type="ECO:0000313" key="2">
    <source>
        <dbReference type="Proteomes" id="UP000287243"/>
    </source>
</evidence>
<accession>A0A410P6M9</accession>
<evidence type="ECO:0000313" key="1">
    <source>
        <dbReference type="EMBL" id="QAT17835.1"/>
    </source>
</evidence>